<evidence type="ECO:0000256" key="1">
    <source>
        <dbReference type="ARBA" id="ARBA00006018"/>
    </source>
</evidence>
<gene>
    <name evidence="2" type="ORF">CTOB1V02_LOCUS16139</name>
</gene>
<dbReference type="InterPro" id="IPR001109">
    <property type="entry name" value="Hydrogenase_HupF/HypC"/>
</dbReference>
<sequence>MRVVRCHEHVAICHDGFREHEVDITLVGQTNAGTWLLVFLGAAREILEEADALRIRDALQAMSNVMQ</sequence>
<comment type="similarity">
    <text evidence="1">Belongs to the HupF/HypC family.</text>
</comment>
<dbReference type="NCBIfam" id="TIGR00074">
    <property type="entry name" value="hypC_hupF"/>
    <property type="match status" value="1"/>
</dbReference>
<dbReference type="Pfam" id="PF01455">
    <property type="entry name" value="HupF_HypC"/>
    <property type="match status" value="1"/>
</dbReference>
<name>A0A7R8X1V3_9CRUS</name>
<dbReference type="Gene3D" id="2.30.30.140">
    <property type="match status" value="1"/>
</dbReference>
<evidence type="ECO:0000313" key="2">
    <source>
        <dbReference type="EMBL" id="CAD7238324.1"/>
    </source>
</evidence>
<dbReference type="SUPFAM" id="SSF159127">
    <property type="entry name" value="HupF/HypC-like"/>
    <property type="match status" value="1"/>
</dbReference>
<organism evidence="2">
    <name type="scientific">Cyprideis torosa</name>
    <dbReference type="NCBI Taxonomy" id="163714"/>
    <lineage>
        <taxon>Eukaryota</taxon>
        <taxon>Metazoa</taxon>
        <taxon>Ecdysozoa</taxon>
        <taxon>Arthropoda</taxon>
        <taxon>Crustacea</taxon>
        <taxon>Oligostraca</taxon>
        <taxon>Ostracoda</taxon>
        <taxon>Podocopa</taxon>
        <taxon>Podocopida</taxon>
        <taxon>Cytherocopina</taxon>
        <taxon>Cytheroidea</taxon>
        <taxon>Cytherideidae</taxon>
        <taxon>Cyprideis</taxon>
    </lineage>
</organism>
<dbReference type="AlphaFoldDB" id="A0A7R8X1V3"/>
<proteinExistence type="inferred from homology"/>
<protein>
    <submittedName>
        <fullName evidence="2">Uncharacterized protein</fullName>
    </submittedName>
</protein>
<feature type="non-terminal residue" evidence="2">
    <location>
        <position position="67"/>
    </location>
</feature>
<accession>A0A7R8X1V3</accession>
<dbReference type="PRINTS" id="PR00445">
    <property type="entry name" value="HUPFHYPC"/>
</dbReference>
<dbReference type="EMBL" id="OB699490">
    <property type="protein sequence ID" value="CAD7238324.1"/>
    <property type="molecule type" value="Genomic_DNA"/>
</dbReference>
<reference evidence="2" key="1">
    <citation type="submission" date="2020-11" db="EMBL/GenBank/DDBJ databases">
        <authorList>
            <person name="Tran Van P."/>
        </authorList>
    </citation>
    <scope>NUCLEOTIDE SEQUENCE</scope>
</reference>